<proteinExistence type="inferred from homology"/>
<dbReference type="InterPro" id="IPR036224">
    <property type="entry name" value="GINS_bundle-like_dom_sf"/>
</dbReference>
<name>A0A9Q3ITF7_9BASI</name>
<keyword evidence="4" id="KW-1185">Reference proteome</keyword>
<dbReference type="Proteomes" id="UP000765509">
    <property type="component" value="Unassembled WGS sequence"/>
</dbReference>
<comment type="caution">
    <text evidence="3">The sequence shown here is derived from an EMBL/GenBank/DDBJ whole genome shotgun (WGS) entry which is preliminary data.</text>
</comment>
<evidence type="ECO:0000313" key="4">
    <source>
        <dbReference type="Proteomes" id="UP000765509"/>
    </source>
</evidence>
<dbReference type="SUPFAM" id="SSF158573">
    <property type="entry name" value="GINS helical bundle-like"/>
    <property type="match status" value="1"/>
</dbReference>
<dbReference type="GO" id="GO:1902983">
    <property type="term" value="P:DNA strand elongation involved in mitotic DNA replication"/>
    <property type="evidence" value="ECO:0007669"/>
    <property type="project" value="TreeGrafter"/>
</dbReference>
<dbReference type="GO" id="GO:0000811">
    <property type="term" value="C:GINS complex"/>
    <property type="evidence" value="ECO:0007669"/>
    <property type="project" value="UniProtKB-UniRule"/>
</dbReference>
<reference evidence="3" key="1">
    <citation type="submission" date="2021-03" db="EMBL/GenBank/DDBJ databases">
        <title>Draft genome sequence of rust myrtle Austropuccinia psidii MF-1, a brazilian biotype.</title>
        <authorList>
            <person name="Quecine M.C."/>
            <person name="Pachon D.M.R."/>
            <person name="Bonatelli M.L."/>
            <person name="Correr F.H."/>
            <person name="Franceschini L.M."/>
            <person name="Leite T.F."/>
            <person name="Margarido G.R.A."/>
            <person name="Almeida C.A."/>
            <person name="Ferrarezi J.A."/>
            <person name="Labate C.A."/>
        </authorList>
    </citation>
    <scope>NUCLEOTIDE SEQUENCE</scope>
    <source>
        <strain evidence="3">MF-1</strain>
    </source>
</reference>
<dbReference type="EMBL" id="AVOT02055003">
    <property type="protein sequence ID" value="MBW0549647.1"/>
    <property type="molecule type" value="Genomic_DNA"/>
</dbReference>
<dbReference type="PANTHER" id="PTHR12914:SF2">
    <property type="entry name" value="DNA REPLICATION COMPLEX GINS PROTEIN PSF1"/>
    <property type="match status" value="1"/>
</dbReference>
<feature type="compositionally biased region" description="Low complexity" evidence="2">
    <location>
        <begin position="49"/>
        <end position="62"/>
    </location>
</feature>
<feature type="region of interest" description="Disordered" evidence="2">
    <location>
        <begin position="44"/>
        <end position="96"/>
    </location>
</feature>
<keyword evidence="1" id="KW-0539">Nucleus</keyword>
<dbReference type="AlphaFoldDB" id="A0A9Q3ITF7"/>
<gene>
    <name evidence="3" type="ORF">O181_089362</name>
</gene>
<feature type="compositionally biased region" description="Polar residues" evidence="2">
    <location>
        <begin position="63"/>
        <end position="76"/>
    </location>
</feature>
<dbReference type="Gene3D" id="1.20.58.1030">
    <property type="match status" value="1"/>
</dbReference>
<organism evidence="3 4">
    <name type="scientific">Austropuccinia psidii MF-1</name>
    <dbReference type="NCBI Taxonomy" id="1389203"/>
    <lineage>
        <taxon>Eukaryota</taxon>
        <taxon>Fungi</taxon>
        <taxon>Dikarya</taxon>
        <taxon>Basidiomycota</taxon>
        <taxon>Pucciniomycotina</taxon>
        <taxon>Pucciniomycetes</taxon>
        <taxon>Pucciniales</taxon>
        <taxon>Sphaerophragmiaceae</taxon>
        <taxon>Austropuccinia</taxon>
    </lineage>
</organism>
<dbReference type="PANTHER" id="PTHR12914">
    <property type="entry name" value="PARTNER OF SLD5"/>
    <property type="match status" value="1"/>
</dbReference>
<comment type="subcellular location">
    <subcellularLocation>
        <location evidence="1">Nucleus</location>
    </subcellularLocation>
</comment>
<dbReference type="InterPro" id="IPR005339">
    <property type="entry name" value="GINS_Psf1"/>
</dbReference>
<keyword evidence="1" id="KW-0235">DNA replication</keyword>
<comment type="function">
    <text evidence="1">Required for correct functioning of the GINS complex, a complex that plays an essential role in the initiation of DNA replication, and progression of DNA replication forks. GINS complex seems to bind preferentially to single-stranded DNA.</text>
</comment>
<sequence length="387" mass="42333">MFFLNAERRKGLFRCKRAKYIILLISDAIIADFMPGSAKNGDVMSDPFSGSRAPAPSRSSDSTTVLSKRPTASSGQRIEPMSSNDPSSSQSQPFNAQSSLLAAAVRSRGADAIKPFEDELVRTLQRETRAIGDQLAQAAEQFRQMQETQETDDLRMDSGTICALKMSASTARHNKRVLLAYAMQRRNAILDAYWASSASVANTLAASSSNVSAGNSTASTGRVAEPIGKVLTPTEIDYLRAYSNLVHDLARPYQAYTVNLLGNLSSGPPRGLFTQVECVRELGEVAVGDGGGMIQFEVGSRYYVKRGEVERLIEGEFHDLKDFNVSPCTYIFISLEYLRSRQTILVEVLTETDWLLPFQALKCTWTAFIGLYVGKNACAPETSTLTG</sequence>
<accession>A0A9Q3ITF7</accession>
<evidence type="ECO:0000256" key="2">
    <source>
        <dbReference type="SAM" id="MobiDB-lite"/>
    </source>
</evidence>
<evidence type="ECO:0000256" key="1">
    <source>
        <dbReference type="RuleBase" id="RU368085"/>
    </source>
</evidence>
<feature type="compositionally biased region" description="Low complexity" evidence="2">
    <location>
        <begin position="82"/>
        <end position="93"/>
    </location>
</feature>
<comment type="similarity">
    <text evidence="1">Belongs to the GINS1/PSF1 family.</text>
</comment>
<comment type="subunit">
    <text evidence="1">Component of the GINS complex.</text>
</comment>
<dbReference type="OrthoDB" id="10252587at2759"/>
<protein>
    <recommendedName>
        <fullName evidence="1">DNA replication complex GINS protein PSF1</fullName>
    </recommendedName>
</protein>
<evidence type="ECO:0000313" key="3">
    <source>
        <dbReference type="EMBL" id="MBW0549647.1"/>
    </source>
</evidence>
<dbReference type="CDD" id="cd11710">
    <property type="entry name" value="GINS_A_psf1"/>
    <property type="match status" value="1"/>
</dbReference>